<evidence type="ECO:0000313" key="2">
    <source>
        <dbReference type="Proteomes" id="UP000006034"/>
    </source>
</evidence>
<dbReference type="Proteomes" id="UP000006034">
    <property type="component" value="Unassembled WGS sequence"/>
</dbReference>
<gene>
    <name evidence="1" type="ORF">HMPREF0179_05081</name>
</gene>
<evidence type="ECO:0000313" key="1">
    <source>
        <dbReference type="EMBL" id="EPC05796.1"/>
    </source>
</evidence>
<organism evidence="1 2">
    <name type="scientific">Bilophila wadsworthia (strain 3_1_6)</name>
    <dbReference type="NCBI Taxonomy" id="563192"/>
    <lineage>
        <taxon>Bacteria</taxon>
        <taxon>Pseudomonadati</taxon>
        <taxon>Thermodesulfobacteriota</taxon>
        <taxon>Desulfovibrionia</taxon>
        <taxon>Desulfovibrionales</taxon>
        <taxon>Desulfovibrionaceae</taxon>
        <taxon>Bilophila</taxon>
    </lineage>
</organism>
<proteinExistence type="predicted"/>
<reference evidence="1 2" key="2">
    <citation type="submission" date="2013-04" db="EMBL/GenBank/DDBJ databases">
        <title>The Genome Sequence of Bilophila wadsworthia 3_1_6.</title>
        <authorList>
            <consortium name="The Broad Institute Genomics Platform"/>
            <person name="Earl A."/>
            <person name="Ward D."/>
            <person name="Feldgarden M."/>
            <person name="Gevers D."/>
            <person name="Sibley C."/>
            <person name="Strauss J."/>
            <person name="Allen-Vercoe E."/>
            <person name="Walker B."/>
            <person name="Young S."/>
            <person name="Zeng Q."/>
            <person name="Gargeya S."/>
            <person name="Fitzgerald M."/>
            <person name="Haas B."/>
            <person name="Abouelleil A."/>
            <person name="Allen A.W."/>
            <person name="Alvarado L."/>
            <person name="Arachchi H.M."/>
            <person name="Berlin A.M."/>
            <person name="Chapman S.B."/>
            <person name="Gainer-Dewar J."/>
            <person name="Goldberg J."/>
            <person name="Griggs A."/>
            <person name="Gujja S."/>
            <person name="Hansen M."/>
            <person name="Howarth C."/>
            <person name="Imamovic A."/>
            <person name="Ireland A."/>
            <person name="Larimer J."/>
            <person name="McCowan C."/>
            <person name="Murphy C."/>
            <person name="Pearson M."/>
            <person name="Poon T.W."/>
            <person name="Priest M."/>
            <person name="Roberts A."/>
            <person name="Saif S."/>
            <person name="Shea T."/>
            <person name="Sisk P."/>
            <person name="Sykes S."/>
            <person name="Wortman J."/>
            <person name="Nusbaum C."/>
            <person name="Birren B."/>
        </authorList>
    </citation>
    <scope>NUCLEOTIDE SEQUENCE [LARGE SCALE GENOMIC DNA]</scope>
    <source>
        <strain evidence="1 2">3_1_6</strain>
    </source>
</reference>
<accession>S2KWX0</accession>
<keyword evidence="2" id="KW-1185">Reference proteome</keyword>
<protein>
    <submittedName>
        <fullName evidence="1">Uncharacterized protein</fullName>
    </submittedName>
</protein>
<sequence length="55" mass="6252">MSQLARRENAPHRATFVTSLSRWYIRRLLGNLPPFHPCLSAERSNGISTVSQVKT</sequence>
<dbReference type="EMBL" id="ADCP02000001">
    <property type="protein sequence ID" value="EPC05796.1"/>
    <property type="molecule type" value="Genomic_DNA"/>
</dbReference>
<comment type="caution">
    <text evidence="1">The sequence shown here is derived from an EMBL/GenBank/DDBJ whole genome shotgun (WGS) entry which is preliminary data.</text>
</comment>
<dbReference type="HOGENOM" id="CLU_3022858_0_0_7"/>
<reference evidence="1 2" key="1">
    <citation type="submission" date="2010-10" db="EMBL/GenBank/DDBJ databases">
        <authorList>
            <consortium name="The Broad Institute Genome Sequencing Platform"/>
            <person name="Ward D."/>
            <person name="Earl A."/>
            <person name="Feldgarden M."/>
            <person name="Young S.K."/>
            <person name="Gargeya S."/>
            <person name="Zeng Q."/>
            <person name="Alvarado L."/>
            <person name="Berlin A."/>
            <person name="Bochicchio J."/>
            <person name="Chapman S.B."/>
            <person name="Chen Z."/>
            <person name="Freedman E."/>
            <person name="Gellesch M."/>
            <person name="Goldberg J."/>
            <person name="Griggs A."/>
            <person name="Gujja S."/>
            <person name="Heilman E."/>
            <person name="Heiman D."/>
            <person name="Howarth C."/>
            <person name="Mehta T."/>
            <person name="Neiman D."/>
            <person name="Pearson M."/>
            <person name="Roberts A."/>
            <person name="Saif S."/>
            <person name="Shea T."/>
            <person name="Shenoy N."/>
            <person name="Sisk P."/>
            <person name="Stolte C."/>
            <person name="Sykes S."/>
            <person name="White J."/>
            <person name="Yandava C."/>
            <person name="Allen-Vercoe E."/>
            <person name="Sibley C."/>
            <person name="Ambrose C.E."/>
            <person name="Strauss J."/>
            <person name="Daigneault M."/>
            <person name="Haas B."/>
            <person name="Nusbaum C."/>
            <person name="Birren B."/>
        </authorList>
    </citation>
    <scope>NUCLEOTIDE SEQUENCE [LARGE SCALE GENOMIC DNA]</scope>
    <source>
        <strain evidence="1 2">3_1_6</strain>
    </source>
</reference>
<name>S2KWX0_BILW3</name>
<dbReference type="AlphaFoldDB" id="S2KWX0"/>